<dbReference type="KEGG" id="cbr:CBG_05265"/>
<feature type="region of interest" description="Disordered" evidence="2">
    <location>
        <begin position="1891"/>
        <end position="1955"/>
    </location>
</feature>
<feature type="region of interest" description="Disordered" evidence="2">
    <location>
        <begin position="923"/>
        <end position="956"/>
    </location>
</feature>
<protein>
    <submittedName>
        <fullName evidence="3">Protein CBG05265</fullName>
    </submittedName>
</protein>
<feature type="compositionally biased region" description="Polar residues" evidence="2">
    <location>
        <begin position="1292"/>
        <end position="1303"/>
    </location>
</feature>
<feature type="region of interest" description="Disordered" evidence="2">
    <location>
        <begin position="1179"/>
        <end position="1212"/>
    </location>
</feature>
<feature type="compositionally biased region" description="Low complexity" evidence="2">
    <location>
        <begin position="1067"/>
        <end position="1084"/>
    </location>
</feature>
<feature type="compositionally biased region" description="Low complexity" evidence="2">
    <location>
        <begin position="1131"/>
        <end position="1148"/>
    </location>
</feature>
<feature type="compositionally biased region" description="Polar residues" evidence="2">
    <location>
        <begin position="1891"/>
        <end position="1900"/>
    </location>
</feature>
<feature type="compositionally biased region" description="Low complexity" evidence="2">
    <location>
        <begin position="1735"/>
        <end position="1749"/>
    </location>
</feature>
<feature type="compositionally biased region" description="Low complexity" evidence="2">
    <location>
        <begin position="1195"/>
        <end position="1212"/>
    </location>
</feature>
<dbReference type="InParanoid" id="A8WZH8"/>
<feature type="compositionally biased region" description="Polar residues" evidence="2">
    <location>
        <begin position="442"/>
        <end position="451"/>
    </location>
</feature>
<feature type="compositionally biased region" description="Basic and acidic residues" evidence="2">
    <location>
        <begin position="1924"/>
        <end position="1934"/>
    </location>
</feature>
<evidence type="ECO:0000256" key="1">
    <source>
        <dbReference type="SAM" id="Coils"/>
    </source>
</evidence>
<feature type="compositionally biased region" description="Polar residues" evidence="2">
    <location>
        <begin position="1311"/>
        <end position="1324"/>
    </location>
</feature>
<feature type="region of interest" description="Disordered" evidence="2">
    <location>
        <begin position="1115"/>
        <end position="1148"/>
    </location>
</feature>
<feature type="coiled-coil region" evidence="1">
    <location>
        <begin position="163"/>
        <end position="197"/>
    </location>
</feature>
<feature type="region of interest" description="Disordered" evidence="2">
    <location>
        <begin position="1986"/>
        <end position="2022"/>
    </location>
</feature>
<feature type="compositionally biased region" description="Basic and acidic residues" evidence="2">
    <location>
        <begin position="1720"/>
        <end position="1734"/>
    </location>
</feature>
<dbReference type="RefSeq" id="XP_002645570.1">
    <property type="nucleotide sequence ID" value="XM_002645524.1"/>
</dbReference>
<feature type="compositionally biased region" description="Low complexity" evidence="2">
    <location>
        <begin position="939"/>
        <end position="956"/>
    </location>
</feature>
<feature type="compositionally biased region" description="Basic and acidic residues" evidence="2">
    <location>
        <begin position="924"/>
        <end position="937"/>
    </location>
</feature>
<dbReference type="eggNOG" id="ENOG502T3JW">
    <property type="taxonomic scope" value="Eukaryota"/>
</dbReference>
<feature type="compositionally biased region" description="Basic and acidic residues" evidence="2">
    <location>
        <begin position="988"/>
        <end position="1001"/>
    </location>
</feature>
<evidence type="ECO:0000313" key="3">
    <source>
        <dbReference type="EMBL" id="CAP25788.1"/>
    </source>
</evidence>
<feature type="region of interest" description="Disordered" evidence="2">
    <location>
        <begin position="1244"/>
        <end position="1338"/>
    </location>
</feature>
<feature type="compositionally biased region" description="Basic and acidic residues" evidence="2">
    <location>
        <begin position="1116"/>
        <end position="1129"/>
    </location>
</feature>
<evidence type="ECO:0000313" key="4">
    <source>
        <dbReference type="Proteomes" id="UP000008549"/>
    </source>
</evidence>
<dbReference type="CTD" id="8587569"/>
<evidence type="ECO:0000256" key="2">
    <source>
        <dbReference type="SAM" id="MobiDB-lite"/>
    </source>
</evidence>
<feature type="compositionally biased region" description="Low complexity" evidence="2">
    <location>
        <begin position="1843"/>
        <end position="1857"/>
    </location>
</feature>
<evidence type="ECO:0000313" key="5">
    <source>
        <dbReference type="WormBase" id="CBG05265"/>
    </source>
</evidence>
<dbReference type="STRING" id="6238.A8WZH8"/>
<reference evidence="3 4" key="1">
    <citation type="journal article" date="2003" name="PLoS Biol.">
        <title>The genome sequence of Caenorhabditis briggsae: a platform for comparative genomics.</title>
        <authorList>
            <person name="Stein L.D."/>
            <person name="Bao Z."/>
            <person name="Blasiar D."/>
            <person name="Blumenthal T."/>
            <person name="Brent M.R."/>
            <person name="Chen N."/>
            <person name="Chinwalla A."/>
            <person name="Clarke L."/>
            <person name="Clee C."/>
            <person name="Coghlan A."/>
            <person name="Coulson A."/>
            <person name="D'Eustachio P."/>
            <person name="Fitch D.H."/>
            <person name="Fulton L.A."/>
            <person name="Fulton R.E."/>
            <person name="Griffiths-Jones S."/>
            <person name="Harris T.W."/>
            <person name="Hillier L.W."/>
            <person name="Kamath R."/>
            <person name="Kuwabara P.E."/>
            <person name="Mardis E.R."/>
            <person name="Marra M.A."/>
            <person name="Miner T.L."/>
            <person name="Minx P."/>
            <person name="Mullikin J.C."/>
            <person name="Plumb R.W."/>
            <person name="Rogers J."/>
            <person name="Schein J.E."/>
            <person name="Sohrmann M."/>
            <person name="Spieth J."/>
            <person name="Stajich J.E."/>
            <person name="Wei C."/>
            <person name="Willey D."/>
            <person name="Wilson R.K."/>
            <person name="Durbin R."/>
            <person name="Waterston R.H."/>
        </authorList>
    </citation>
    <scope>NUCLEOTIDE SEQUENCE [LARGE SCALE GENOMIC DNA]</scope>
    <source>
        <strain evidence="3 4">AF16</strain>
    </source>
</reference>
<name>A8WZH8_CAEBR</name>
<feature type="compositionally biased region" description="Basic residues" evidence="2">
    <location>
        <begin position="1280"/>
        <end position="1291"/>
    </location>
</feature>
<keyword evidence="4" id="KW-1185">Reference proteome</keyword>
<feature type="region of interest" description="Disordered" evidence="2">
    <location>
        <begin position="987"/>
        <end position="1020"/>
    </location>
</feature>
<feature type="compositionally biased region" description="Basic and acidic residues" evidence="2">
    <location>
        <begin position="1180"/>
        <end position="1193"/>
    </location>
</feature>
<sequence>MNMDQKTNCPVDEFNAVFDEFTELALLSFRSVALFSIPKKHITMNWNKRLEYLNEETAKSKNDGMKEMEYTLDTLFKGYLSDPNMPSASISEWREKAGQKCNAQAEKEHEQFWDRKIKKEKEAWTVEVETSKLEDLKNMVNNSPETLGISLEDQKNIQTKIEEQSAERQKAAKTETKQDVENQLQMARDILKQTSDLLSITGLKCTGHSKKDDEQSINTLLEAMNNDMFNGTNVHEIAALLSSSEATQLTKNVVQPGKISKMNQQQAEEKLKKLHDGIIGEALCVFRSTVFFQRIQEAPTPNEDARHVPGDYFERVFKTGKKAMNEFIANRYTTKNASQAALYQQYSYVVKKYCEMKSDDYFEEYCLHEEAHMKEILYLERLNKLDEKEACEENRLELIMKKMPVEEECKALRERRQYLETLAQFRETKIREYEESKDPTKASPSVSTQQKYSPELEAMIQKMMEDITANSKIPADHEEVYPPVYDAKTHIIIPTGGLASCQCSKNCEVKLMVPAYYALTRQETIDRGLVEEPTTKAKGKRESAMPKPSKNHLSDVQFYTRFDVHAYGLNVFRAELFFLIDILKFTSQTVEEHDLICDKACARAIRRMEYAIDSGFEEVEDKHADRLDAVKHLVYVQCFTVGHNFYKLLANHTRETLGEDMKPYLFCKQFSLPCEGNEKIKNRENRQEVLSEVFQTSTRGMIERFEKNRMYEDCVLADVHASAIDEFLVKLEDDMEEDMEREMNSVQLEAYCCYNYHEAYNSMIEEIDRMFAELKADSAETRHWVLSSKEMVIKRCRVEATEFFNRYHDYWNDLLAAEKENREIDTFDIDPRLKIMLRESRKRINKSKTERAGLELAENLKRNFNCENPKDFWNTSSQKKFNNLAYLPEVEGTIAKEVQNQYGKHVQEKMYAVSSDVQNLNVEAPKKKNEQSRKEVKASVQSSLQGSSTQSTSGPQRIAEEVQIQYENQVQGKMNAVSSDVQNLNVEAPKKKNEQSRKEVKASVQSSLQGSSTQSTSGPQRIAEEVQNQYENQVQGKMNAVSSDVQNLNVEAPKKKNEQSRKEVKASVQSSLQGSSTQSTSGPQRIAEEVQNQYENQVQGKMNAVSSDVQNLNVEAPKKKNEQSRKEVKASVQSSLQGSSTQSTSGPQRIAEEVQIQYENQVQGKMNAVSSDVQNLNVEAPKKKNEQSRKEVKASVQSSLQGSSTQSTSGPQRIAEEVQNQYENQVQGKMNAVSSDVQNLNVEAPKKKNEQFRDEVKAPVQSSQQGSSTQNTSRAERAQRLKTSRLQRAQRSRNYTYLQNLQRQRTEENAAAQSARTSNQNKSAMSKPPKIASSDSTLGSNSTLEFYTRFDVHAHGLNVFQSEAFLLIDRLTCKAQTVEEHDFVRKHLLEQDKGTSTFFPIVLKFQENQFCLMSLFQCFEEGRKFFDMYAEHTREALDEEMKHLIFCRQHLKPYEETEKTRNRWKRQDKIFEIQGKSANGMLERLKKDRMYEDCVLADVHASAIDEFRVKLDDNMNEAINKSVDSRQFMKLCETLYIEAYECMKKEIDYMFAAITFENAEARHRVWSFKDMVIKRCCVESHVFYDRYIDYWVDMCCAKKEGCEINDLDVDLRLMTMLGESKERVGKRNAERQAKLDFAEKLKRNFNCEDPKSFWKTSAQKELDQKSPAAVPPIMKKLNNLAHRPEVEGTIAEEVRNQYENHVREKMNAACSDAQNLNDGAPKKKNERTRKEDKTQVQSTQQGSSTQSTSRAERAQRLKTLRLRKEEKIRNYTSMQNLQRQRAEENAAAQSARTSNQSAQPSIENRESVRPPNLRGCSDVEELNVGASKTKKEESQKEVEAPVQSSQQGSGSQGSSRAQRARRPKSYLYLLELRSRRAEADDVARFACVSNQSAQPSIQNRESVRPPNLRGCSDVEKLNVGASKTKKEESQKEVKAPVQSSQQGSGSQGSSRAQRARRPKSYLYLLELRSRRAEADDVARFACVSNQSAQPSIQNQQSVRTSSHPKNETNILTKMMDKCSVSK</sequence>
<feature type="compositionally biased region" description="Basic and acidic residues" evidence="2">
    <location>
        <begin position="1829"/>
        <end position="1839"/>
    </location>
</feature>
<feature type="compositionally biased region" description="Low complexity" evidence="2">
    <location>
        <begin position="1938"/>
        <end position="1952"/>
    </location>
</feature>
<feature type="compositionally biased region" description="Basic and acidic residues" evidence="2">
    <location>
        <begin position="1244"/>
        <end position="1257"/>
    </location>
</feature>
<dbReference type="WormBase" id="CBG05265">
    <property type="protein sequence ID" value="CBP49572"/>
    <property type="gene ID" value="WBGene00027758"/>
</dbReference>
<keyword evidence="1" id="KW-0175">Coiled coil</keyword>
<feature type="compositionally biased region" description="Polar residues" evidence="2">
    <location>
        <begin position="1986"/>
        <end position="2011"/>
    </location>
</feature>
<dbReference type="EMBL" id="HE601042">
    <property type="protein sequence ID" value="CAP25788.1"/>
    <property type="molecule type" value="Genomic_DNA"/>
</dbReference>
<dbReference type="Proteomes" id="UP000008549">
    <property type="component" value="Unassembled WGS sequence"/>
</dbReference>
<feature type="compositionally biased region" description="Basic and acidic residues" evidence="2">
    <location>
        <begin position="1052"/>
        <end position="1065"/>
    </location>
</feature>
<feature type="region of interest" description="Disordered" evidence="2">
    <location>
        <begin position="1051"/>
        <end position="1084"/>
    </location>
</feature>
<reference evidence="3 4" key="2">
    <citation type="journal article" date="2011" name="PLoS Genet.">
        <title>Caenorhabditis briggsae recombinant inbred line genotypes reveal inter-strain incompatibility and the evolution of recombination.</title>
        <authorList>
            <person name="Ross J.A."/>
            <person name="Koboldt D.C."/>
            <person name="Staisch J.E."/>
            <person name="Chamberlin H.M."/>
            <person name="Gupta B.P."/>
            <person name="Miller R.D."/>
            <person name="Baird S.E."/>
            <person name="Haag E.S."/>
        </authorList>
    </citation>
    <scope>NUCLEOTIDE SEQUENCE [LARGE SCALE GENOMIC DNA]</scope>
    <source>
        <strain evidence="3 4">AF16</strain>
    </source>
</reference>
<organism evidence="3 4">
    <name type="scientific">Caenorhabditis briggsae</name>
    <dbReference type="NCBI Taxonomy" id="6238"/>
    <lineage>
        <taxon>Eukaryota</taxon>
        <taxon>Metazoa</taxon>
        <taxon>Ecdysozoa</taxon>
        <taxon>Nematoda</taxon>
        <taxon>Chromadorea</taxon>
        <taxon>Rhabditida</taxon>
        <taxon>Rhabditina</taxon>
        <taxon>Rhabditomorpha</taxon>
        <taxon>Rhabditoidea</taxon>
        <taxon>Rhabditidae</taxon>
        <taxon>Peloderinae</taxon>
        <taxon>Caenorhabditis</taxon>
    </lineage>
</organism>
<dbReference type="PANTHER" id="PTHR36942:SF1">
    <property type="entry name" value="IMMUNITY PROTEIN 72 OF POLYMORPHIC TOXIN SYSTEM-RELATED"/>
    <property type="match status" value="1"/>
</dbReference>
<proteinExistence type="predicted"/>
<feature type="region of interest" description="Disordered" evidence="2">
    <location>
        <begin position="1708"/>
        <end position="1861"/>
    </location>
</feature>
<feature type="region of interest" description="Disordered" evidence="2">
    <location>
        <begin position="432"/>
        <end position="451"/>
    </location>
</feature>
<gene>
    <name evidence="3 5" type="ORF">CBG05265</name>
    <name evidence="3" type="ORF">CBG_05265</name>
</gene>
<feature type="compositionally biased region" description="Low complexity" evidence="2">
    <location>
        <begin position="1003"/>
        <end position="1020"/>
    </location>
</feature>
<dbReference type="HOGENOM" id="CLU_233563_0_0_1"/>
<dbReference type="GeneID" id="8587569"/>
<feature type="compositionally biased region" description="Polar residues" evidence="2">
    <location>
        <begin position="1793"/>
        <end position="1802"/>
    </location>
</feature>
<dbReference type="PANTHER" id="PTHR36942">
    <property type="entry name" value="PROTEIN CBG10268"/>
    <property type="match status" value="1"/>
</dbReference>
<feature type="compositionally biased region" description="Low complexity" evidence="2">
    <location>
        <begin position="1261"/>
        <end position="1273"/>
    </location>
</feature>
<accession>A8WZH8</accession>